<dbReference type="AlphaFoldDB" id="A0AA37JPB3"/>
<reference evidence="1" key="1">
    <citation type="submission" date="2022-01" db="EMBL/GenBank/DDBJ databases">
        <title>Novel bile acid biosynthetic pathways are enriched in the microbiome of centenarians.</title>
        <authorList>
            <person name="Sato Y."/>
            <person name="Atarashi K."/>
            <person name="Plichta R.D."/>
            <person name="Arai Y."/>
            <person name="Sasajima S."/>
            <person name="Kearney M.S."/>
            <person name="Suda W."/>
            <person name="Takeshita K."/>
            <person name="Sasaki T."/>
            <person name="Okamoto S."/>
            <person name="Skelly N.A."/>
            <person name="Okamura Y."/>
            <person name="Vlamakis H."/>
            <person name="Li Y."/>
            <person name="Tanoue T."/>
            <person name="Takei H."/>
            <person name="Nittono H."/>
            <person name="Narushima S."/>
            <person name="Irie J."/>
            <person name="Itoh H."/>
            <person name="Moriya K."/>
            <person name="Sugiura Y."/>
            <person name="Suematsu M."/>
            <person name="Moritoki N."/>
            <person name="Shibata S."/>
            <person name="Littman R.D."/>
            <person name="Fischbach A.M."/>
            <person name="Uwamino Y."/>
            <person name="Inoue T."/>
            <person name="Honda A."/>
            <person name="Hattori M."/>
            <person name="Murai T."/>
            <person name="Xavier J.R."/>
            <person name="Hirose N."/>
            <person name="Honda K."/>
        </authorList>
    </citation>
    <scope>NUCLEOTIDE SEQUENCE</scope>
    <source>
        <strain evidence="1">CE91-St55</strain>
    </source>
</reference>
<dbReference type="Proteomes" id="UP001055091">
    <property type="component" value="Unassembled WGS sequence"/>
</dbReference>
<protein>
    <submittedName>
        <fullName evidence="1">Uncharacterized protein</fullName>
    </submittedName>
</protein>
<accession>A0AA37JPB3</accession>
<comment type="caution">
    <text evidence="1">The sequence shown here is derived from an EMBL/GenBank/DDBJ whole genome shotgun (WGS) entry which is preliminary data.</text>
</comment>
<organism evidence="1 2">
    <name type="scientific">Hungatella hathewayi</name>
    <dbReference type="NCBI Taxonomy" id="154046"/>
    <lineage>
        <taxon>Bacteria</taxon>
        <taxon>Bacillati</taxon>
        <taxon>Bacillota</taxon>
        <taxon>Clostridia</taxon>
        <taxon>Lachnospirales</taxon>
        <taxon>Lachnospiraceae</taxon>
        <taxon>Hungatella</taxon>
    </lineage>
</organism>
<gene>
    <name evidence="1" type="ORF">CE91St55_45520</name>
</gene>
<evidence type="ECO:0000313" key="1">
    <source>
        <dbReference type="EMBL" id="GKH02571.1"/>
    </source>
</evidence>
<dbReference type="EMBL" id="BQNJ01000002">
    <property type="protein sequence ID" value="GKH02571.1"/>
    <property type="molecule type" value="Genomic_DNA"/>
</dbReference>
<name>A0AA37JPB3_9FIRM</name>
<dbReference type="RefSeq" id="WP_244052947.1">
    <property type="nucleotide sequence ID" value="NZ_BQNJ01000002.1"/>
</dbReference>
<sequence length="255" mass="27419">MGLFILLAPFLVGFALCISDGNTDLPQHLLVDLADRCSQRPDGGRGVEIKDRHEIFVVEVAFRLQSTAGHQSVSDADGGGCLELHSDVILIIFLQKGTVNDIEEVLLMLRPVFLGQFSGYLRELSGKVITGNIIGALQHGLHGIQMALLQLPQPGSAGMFTGSGVGNVKDITQARSVPGIIHQSDSLGTAPYITAHLFIPQIVLRTGGGVRSLGIDHQLLMERVLVKAGSSSEKPCPFLPAPRELCCHLVRHLRI</sequence>
<evidence type="ECO:0000313" key="2">
    <source>
        <dbReference type="Proteomes" id="UP001055091"/>
    </source>
</evidence>
<proteinExistence type="predicted"/>